<feature type="transmembrane region" description="Helical" evidence="8">
    <location>
        <begin position="119"/>
        <end position="142"/>
    </location>
</feature>
<feature type="transmembrane region" description="Helical" evidence="8">
    <location>
        <begin position="34"/>
        <end position="52"/>
    </location>
</feature>
<dbReference type="InterPro" id="IPR004776">
    <property type="entry name" value="Mem_transp_PIN-like"/>
</dbReference>
<keyword evidence="10" id="KW-1185">Reference proteome</keyword>
<dbReference type="EMBL" id="PVNS01000003">
    <property type="protein sequence ID" value="PRO66605.1"/>
    <property type="molecule type" value="Genomic_DNA"/>
</dbReference>
<feature type="transmembrane region" description="Helical" evidence="8">
    <location>
        <begin position="58"/>
        <end position="80"/>
    </location>
</feature>
<comment type="caution">
    <text evidence="9">The sequence shown here is derived from an EMBL/GenBank/DDBJ whole genome shotgun (WGS) entry which is preliminary data.</text>
</comment>
<evidence type="ECO:0000256" key="6">
    <source>
        <dbReference type="ARBA" id="ARBA00022989"/>
    </source>
</evidence>
<feature type="transmembrane region" description="Helical" evidence="8">
    <location>
        <begin position="154"/>
        <end position="175"/>
    </location>
</feature>
<keyword evidence="3" id="KW-0813">Transport</keyword>
<evidence type="ECO:0000256" key="8">
    <source>
        <dbReference type="SAM" id="Phobius"/>
    </source>
</evidence>
<reference evidence="9 10" key="1">
    <citation type="submission" date="2018-03" db="EMBL/GenBank/DDBJ databases">
        <title>Bacillus urumqiensis sp. nov., a moderately haloalkaliphilic bacterium isolated from a salt lake.</title>
        <authorList>
            <person name="Zhao B."/>
            <person name="Liao Z."/>
        </authorList>
    </citation>
    <scope>NUCLEOTIDE SEQUENCE [LARGE SCALE GENOMIC DNA]</scope>
    <source>
        <strain evidence="9 10">BZ-SZ-XJ18</strain>
    </source>
</reference>
<evidence type="ECO:0000313" key="10">
    <source>
        <dbReference type="Proteomes" id="UP000243650"/>
    </source>
</evidence>
<dbReference type="PANTHER" id="PTHR36838:SF1">
    <property type="entry name" value="SLR1864 PROTEIN"/>
    <property type="match status" value="1"/>
</dbReference>
<feature type="transmembrane region" description="Helical" evidence="8">
    <location>
        <begin position="278"/>
        <end position="297"/>
    </location>
</feature>
<name>A0A2P6MK18_ALKUR</name>
<keyword evidence="5 8" id="KW-0812">Transmembrane</keyword>
<gene>
    <name evidence="9" type="ORF">C6I21_04480</name>
</gene>
<keyword evidence="7 8" id="KW-0472">Membrane</keyword>
<feature type="transmembrane region" description="Helical" evidence="8">
    <location>
        <begin position="217"/>
        <end position="238"/>
    </location>
</feature>
<dbReference type="Proteomes" id="UP000243650">
    <property type="component" value="Unassembled WGS sequence"/>
</dbReference>
<evidence type="ECO:0000256" key="5">
    <source>
        <dbReference type="ARBA" id="ARBA00022692"/>
    </source>
</evidence>
<keyword evidence="4" id="KW-1003">Cell membrane</keyword>
<organism evidence="9 10">
    <name type="scientific">Alkalicoccus urumqiensis</name>
    <name type="common">Bacillus urumqiensis</name>
    <dbReference type="NCBI Taxonomy" id="1548213"/>
    <lineage>
        <taxon>Bacteria</taxon>
        <taxon>Bacillati</taxon>
        <taxon>Bacillota</taxon>
        <taxon>Bacilli</taxon>
        <taxon>Bacillales</taxon>
        <taxon>Bacillaceae</taxon>
        <taxon>Alkalicoccus</taxon>
    </lineage>
</organism>
<evidence type="ECO:0000256" key="7">
    <source>
        <dbReference type="ARBA" id="ARBA00023136"/>
    </source>
</evidence>
<feature type="transmembrane region" description="Helical" evidence="8">
    <location>
        <begin position="6"/>
        <end position="22"/>
    </location>
</feature>
<feature type="transmembrane region" description="Helical" evidence="8">
    <location>
        <begin position="92"/>
        <end position="113"/>
    </location>
</feature>
<dbReference type="Pfam" id="PF03547">
    <property type="entry name" value="Mem_trans"/>
    <property type="match status" value="2"/>
</dbReference>
<dbReference type="AlphaFoldDB" id="A0A2P6MK18"/>
<comment type="similarity">
    <text evidence="2">Belongs to the auxin efflux carrier (TC 2.A.69) family.</text>
</comment>
<evidence type="ECO:0000313" key="9">
    <source>
        <dbReference type="EMBL" id="PRO66605.1"/>
    </source>
</evidence>
<dbReference type="Gene3D" id="1.20.1530.20">
    <property type="match status" value="2"/>
</dbReference>
<evidence type="ECO:0000256" key="4">
    <source>
        <dbReference type="ARBA" id="ARBA00022475"/>
    </source>
</evidence>
<dbReference type="OrthoDB" id="148377at2"/>
<dbReference type="RefSeq" id="WP_105958241.1">
    <property type="nucleotide sequence ID" value="NZ_PVNS01000003.1"/>
</dbReference>
<dbReference type="PANTHER" id="PTHR36838">
    <property type="entry name" value="AUXIN EFFLUX CARRIER FAMILY PROTEIN"/>
    <property type="match status" value="1"/>
</dbReference>
<comment type="subcellular location">
    <subcellularLocation>
        <location evidence="1">Cell membrane</location>
        <topology evidence="1">Multi-pass membrane protein</topology>
    </subcellularLocation>
</comment>
<sequence length="298" mass="32397">MSIFIEVVLPVLLVFGAGYAIQKWKKVDIRPVSVVALYAATPALVFDTFYGADFNAQYTWMLLFAAGLLAALIMFNKLAARLVKADESKESGWILSTAFMNSGNYGAPIILFAYGEQGFAYAVTFMVIQAIIMNVFGVYYAAKGYAGARYAVKSVFAMPVTYALFLALFLEFTPLSMPENLLGTIDIVADAAIPLVMLILGMQLANMSIGHFQWPSVTYGVVVRLLVSPLIAWGLTALMPMDPLLANVLIVSAAMPSAATIVMYAVQFDNQPRYISSVTLVSTLLSVFTITILLSLLQ</sequence>
<dbReference type="GO" id="GO:0055085">
    <property type="term" value="P:transmembrane transport"/>
    <property type="evidence" value="ECO:0007669"/>
    <property type="project" value="InterPro"/>
</dbReference>
<feature type="transmembrane region" description="Helical" evidence="8">
    <location>
        <begin position="244"/>
        <end position="266"/>
    </location>
</feature>
<feature type="transmembrane region" description="Helical" evidence="8">
    <location>
        <begin position="187"/>
        <end position="205"/>
    </location>
</feature>
<evidence type="ECO:0000256" key="1">
    <source>
        <dbReference type="ARBA" id="ARBA00004651"/>
    </source>
</evidence>
<dbReference type="InterPro" id="IPR038770">
    <property type="entry name" value="Na+/solute_symporter_sf"/>
</dbReference>
<accession>A0A2P6MK18</accession>
<protein>
    <submittedName>
        <fullName evidence="9">AEC family transporter</fullName>
    </submittedName>
</protein>
<keyword evidence="6 8" id="KW-1133">Transmembrane helix</keyword>
<proteinExistence type="inferred from homology"/>
<evidence type="ECO:0000256" key="2">
    <source>
        <dbReference type="ARBA" id="ARBA00010145"/>
    </source>
</evidence>
<dbReference type="GO" id="GO:0005886">
    <property type="term" value="C:plasma membrane"/>
    <property type="evidence" value="ECO:0007669"/>
    <property type="project" value="UniProtKB-SubCell"/>
</dbReference>
<evidence type="ECO:0000256" key="3">
    <source>
        <dbReference type="ARBA" id="ARBA00022448"/>
    </source>
</evidence>